<dbReference type="Gene3D" id="2.60.40.10">
    <property type="entry name" value="Immunoglobulins"/>
    <property type="match status" value="1"/>
</dbReference>
<reference evidence="2" key="1">
    <citation type="journal article" date="2020" name="Cell">
        <title>Large-Scale Comparative Analyses of Tick Genomes Elucidate Their Genetic Diversity and Vector Capacities.</title>
        <authorList>
            <consortium name="Tick Genome and Microbiome Consortium (TIGMIC)"/>
            <person name="Jia N."/>
            <person name="Wang J."/>
            <person name="Shi W."/>
            <person name="Du L."/>
            <person name="Sun Y."/>
            <person name="Zhan W."/>
            <person name="Jiang J.F."/>
            <person name="Wang Q."/>
            <person name="Zhang B."/>
            <person name="Ji P."/>
            <person name="Bell-Sakyi L."/>
            <person name="Cui X.M."/>
            <person name="Yuan T.T."/>
            <person name="Jiang B.G."/>
            <person name="Yang W.F."/>
            <person name="Lam T.T."/>
            <person name="Chang Q.C."/>
            <person name="Ding S.J."/>
            <person name="Wang X.J."/>
            <person name="Zhu J.G."/>
            <person name="Ruan X.D."/>
            <person name="Zhao L."/>
            <person name="Wei J.T."/>
            <person name="Ye R.Z."/>
            <person name="Que T.C."/>
            <person name="Du C.H."/>
            <person name="Zhou Y.H."/>
            <person name="Cheng J.X."/>
            <person name="Dai P.F."/>
            <person name="Guo W.B."/>
            <person name="Han X.H."/>
            <person name="Huang E.J."/>
            <person name="Li L.F."/>
            <person name="Wei W."/>
            <person name="Gao Y.C."/>
            <person name="Liu J.Z."/>
            <person name="Shao H.Z."/>
            <person name="Wang X."/>
            <person name="Wang C.C."/>
            <person name="Yang T.C."/>
            <person name="Huo Q.B."/>
            <person name="Li W."/>
            <person name="Chen H.Y."/>
            <person name="Chen S.E."/>
            <person name="Zhou L.G."/>
            <person name="Ni X.B."/>
            <person name="Tian J.H."/>
            <person name="Sheng Y."/>
            <person name="Liu T."/>
            <person name="Pan Y.S."/>
            <person name="Xia L.Y."/>
            <person name="Li J."/>
            <person name="Zhao F."/>
            <person name="Cao W.C."/>
        </authorList>
    </citation>
    <scope>NUCLEOTIDE SEQUENCE</scope>
    <source>
        <strain evidence="2">Rmic-2018</strain>
    </source>
</reference>
<dbReference type="SUPFAM" id="SSF49265">
    <property type="entry name" value="Fibronectin type III"/>
    <property type="match status" value="1"/>
</dbReference>
<dbReference type="CDD" id="cd00063">
    <property type="entry name" value="FN3"/>
    <property type="match status" value="1"/>
</dbReference>
<evidence type="ECO:0000256" key="1">
    <source>
        <dbReference type="SAM" id="MobiDB-lite"/>
    </source>
</evidence>
<reference evidence="2" key="2">
    <citation type="submission" date="2021-09" db="EMBL/GenBank/DDBJ databases">
        <authorList>
            <person name="Jia N."/>
            <person name="Wang J."/>
            <person name="Shi W."/>
            <person name="Du L."/>
            <person name="Sun Y."/>
            <person name="Zhan W."/>
            <person name="Jiang J."/>
            <person name="Wang Q."/>
            <person name="Zhang B."/>
            <person name="Ji P."/>
            <person name="Sakyi L.B."/>
            <person name="Cui X."/>
            <person name="Yuan T."/>
            <person name="Jiang B."/>
            <person name="Yang W."/>
            <person name="Lam T.T.-Y."/>
            <person name="Chang Q."/>
            <person name="Ding S."/>
            <person name="Wang X."/>
            <person name="Zhu J."/>
            <person name="Ruan X."/>
            <person name="Zhao L."/>
            <person name="Wei J."/>
            <person name="Que T."/>
            <person name="Du C."/>
            <person name="Cheng J."/>
            <person name="Dai P."/>
            <person name="Han X."/>
            <person name="Huang E."/>
            <person name="Gao Y."/>
            <person name="Liu J."/>
            <person name="Shao H."/>
            <person name="Ye R."/>
            <person name="Li L."/>
            <person name="Wei W."/>
            <person name="Wang X."/>
            <person name="Wang C."/>
            <person name="Huo Q."/>
            <person name="Li W."/>
            <person name="Guo W."/>
            <person name="Chen H."/>
            <person name="Chen S."/>
            <person name="Zhou L."/>
            <person name="Zhou L."/>
            <person name="Ni X."/>
            <person name="Tian J."/>
            <person name="Zhou Y."/>
            <person name="Sheng Y."/>
            <person name="Liu T."/>
            <person name="Pan Y."/>
            <person name="Xia L."/>
            <person name="Li J."/>
            <person name="Zhao F."/>
            <person name="Cao W."/>
        </authorList>
    </citation>
    <scope>NUCLEOTIDE SEQUENCE</scope>
    <source>
        <strain evidence="2">Rmic-2018</strain>
        <tissue evidence="2">Larvae</tissue>
    </source>
</reference>
<organism evidence="2 3">
    <name type="scientific">Rhipicephalus microplus</name>
    <name type="common">Cattle tick</name>
    <name type="synonym">Boophilus microplus</name>
    <dbReference type="NCBI Taxonomy" id="6941"/>
    <lineage>
        <taxon>Eukaryota</taxon>
        <taxon>Metazoa</taxon>
        <taxon>Ecdysozoa</taxon>
        <taxon>Arthropoda</taxon>
        <taxon>Chelicerata</taxon>
        <taxon>Arachnida</taxon>
        <taxon>Acari</taxon>
        <taxon>Parasitiformes</taxon>
        <taxon>Ixodida</taxon>
        <taxon>Ixodoidea</taxon>
        <taxon>Ixodidae</taxon>
        <taxon>Rhipicephalinae</taxon>
        <taxon>Rhipicephalus</taxon>
        <taxon>Boophilus</taxon>
    </lineage>
</organism>
<dbReference type="InterPro" id="IPR013783">
    <property type="entry name" value="Ig-like_fold"/>
</dbReference>
<dbReference type="Proteomes" id="UP000821866">
    <property type="component" value="Chromosome 8"/>
</dbReference>
<comment type="caution">
    <text evidence="2">The sequence shown here is derived from an EMBL/GenBank/DDBJ whole genome shotgun (WGS) entry which is preliminary data.</text>
</comment>
<evidence type="ECO:0008006" key="4">
    <source>
        <dbReference type="Google" id="ProtNLM"/>
    </source>
</evidence>
<feature type="region of interest" description="Disordered" evidence="1">
    <location>
        <begin position="32"/>
        <end position="56"/>
    </location>
</feature>
<evidence type="ECO:0000313" key="2">
    <source>
        <dbReference type="EMBL" id="KAH8018744.1"/>
    </source>
</evidence>
<dbReference type="InterPro" id="IPR036116">
    <property type="entry name" value="FN3_sf"/>
</dbReference>
<gene>
    <name evidence="2" type="ORF">HPB51_011376</name>
</gene>
<feature type="region of interest" description="Disordered" evidence="1">
    <location>
        <begin position="1"/>
        <end position="20"/>
    </location>
</feature>
<protein>
    <recommendedName>
        <fullName evidence="4">Fibronectin type-III domain-containing protein</fullName>
    </recommendedName>
</protein>
<dbReference type="InterPro" id="IPR003961">
    <property type="entry name" value="FN3_dom"/>
</dbReference>
<accession>A0A9J6D9N4</accession>
<keyword evidence="3" id="KW-1185">Reference proteome</keyword>
<dbReference type="VEuPathDB" id="VectorBase:LOC119176744"/>
<proteinExistence type="predicted"/>
<dbReference type="PANTHER" id="PTHR23278">
    <property type="entry name" value="SIDESTEP PROTEIN"/>
    <property type="match status" value="1"/>
</dbReference>
<evidence type="ECO:0000313" key="3">
    <source>
        <dbReference type="Proteomes" id="UP000821866"/>
    </source>
</evidence>
<dbReference type="AlphaFoldDB" id="A0A9J6D9N4"/>
<dbReference type="PANTHER" id="PTHR23278:SF19">
    <property type="entry name" value="OBSCURIN"/>
    <property type="match status" value="1"/>
</dbReference>
<dbReference type="EMBL" id="JABSTU010000010">
    <property type="protein sequence ID" value="KAH8018744.1"/>
    <property type="molecule type" value="Genomic_DNA"/>
</dbReference>
<sequence length="198" mass="21197">MSREADDGPPEPLQNCSITNLTERSFSVECREVRSSSTPVVDDQPPEPAEGSSGGASLVAAVQRPSLLARPAENLVYVLEVYGPPEGSSTQRGVSASQHQVLVRNVSGPEPRFRVGQLWPGTEFEARVFAANSKGRSRPFRLNACTLPPAEALLDKGKSTSRTCLTVGAMATPQSVPGFHPLLSMAVLFRFACHRPAV</sequence>
<name>A0A9J6D9N4_RHIMP</name>